<dbReference type="Gene3D" id="2.60.40.10">
    <property type="entry name" value="Immunoglobulins"/>
    <property type="match status" value="1"/>
</dbReference>
<proteinExistence type="predicted"/>
<dbReference type="HOGENOM" id="CLU_337992_0_0_9"/>
<reference evidence="1 2" key="1">
    <citation type="journal article" date="2011" name="J. Bacteriol.">
        <title>Complete genome of the cellulolytic ruminal bacterium Ruminococcus albus 7.</title>
        <authorList>
            <person name="Suen G."/>
            <person name="Stevenson D.M."/>
            <person name="Bruce D.C."/>
            <person name="Chertkov O."/>
            <person name="Copeland A."/>
            <person name="Cheng J.F."/>
            <person name="Detter C."/>
            <person name="Detter J.C."/>
            <person name="Goodwin L.A."/>
            <person name="Han C.S."/>
            <person name="Hauser L.J."/>
            <person name="Ivanova N.N."/>
            <person name="Kyrpides N.C."/>
            <person name="Land M.L."/>
            <person name="Lapidus A."/>
            <person name="Lucas S."/>
            <person name="Ovchinnikova G."/>
            <person name="Pitluck S."/>
            <person name="Tapia R."/>
            <person name="Woyke T."/>
            <person name="Boyum J."/>
            <person name="Mead D."/>
            <person name="Weimer P.J."/>
        </authorList>
    </citation>
    <scope>NUCLEOTIDE SEQUENCE [LARGE SCALE GENOMIC DNA]</scope>
    <source>
        <strain evidence="2">ATCC 27210 / DSM 20455 / JCM 14654 / NCDO 2250 / 7</strain>
    </source>
</reference>
<dbReference type="eggNOG" id="COG3210">
    <property type="taxonomic scope" value="Bacteria"/>
</dbReference>
<dbReference type="OrthoDB" id="1814047at2"/>
<dbReference type="EMBL" id="CP002403">
    <property type="protein sequence ID" value="ADU21435.1"/>
    <property type="molecule type" value="Genomic_DNA"/>
</dbReference>
<dbReference type="RefSeq" id="WP_013497613.1">
    <property type="nucleotide sequence ID" value="NC_014833.1"/>
</dbReference>
<accession>E6UB85</accession>
<gene>
    <name evidence="1" type="ordered locus">Rumal_0909</name>
</gene>
<dbReference type="InterPro" id="IPR013783">
    <property type="entry name" value="Ig-like_fold"/>
</dbReference>
<protein>
    <submittedName>
        <fullName evidence="1">Fibronectin type III domain protein</fullName>
    </submittedName>
</protein>
<name>E6UB85_RUMA7</name>
<dbReference type="InterPro" id="IPR036116">
    <property type="entry name" value="FN3_sf"/>
</dbReference>
<dbReference type="SUPFAM" id="SSF49265">
    <property type="entry name" value="Fibronectin type III"/>
    <property type="match status" value="1"/>
</dbReference>
<sequence>MTENITWKRVTAGLMALVLAAGAVPTGLGGAFKDRIAVVASAEAETDTVKDTVKEETKEETEIWKGKGKGTKTAPYLISSADEWKQLAVLVNKGESFSGKYFKLTKDITVTEMIGKNEHPNETVSRPFSGIFDGNGRTLTVKIDESEKDDKTHGAAPFCGVKDAVIKNLVVKSSIYSGIHSAGLVGVSLGTLEINNVLVEADISGDTHNGGLVGHSFNTVMKITNCGFTGRVKASDVACALVGWCGPDANITVSNCLINGTIADAGTVNNIAEGMGGVVTIKNVYSTLEDKGNNSMTVKGSVTPVSEIKAPEAVEEELVYDGEEHELITEGSVKGAKMVYSLTVDGKYTTDIPKVTNAGEYKVWYKLEGMGNCTAKFVKVNVAKADIEPSVSVANWAYGDEASVPAVEGNTGEGEVTFEYKVKGADDETYTDKVPTEVGEYTVKATVAETENYNGDEAFADFAVEIKYTRHEAKPSSCNTIGNTEYYEGSDGKYYVLENTLYGGYKEIEKDSWIIPATHHHYEGAPEWKWTDDYSTATAEFNCVNGDATEKVKAEVTSDVKKPTCTEKGKAVYTAKVTFEGEEYTDTKTEVLEATGHSYGEPVWTWDKNNASVKIVCSECGDELSADAKITVKVINPTFEADGEIVYTAAATIDGKEYTDKKVVYTSKLSSDTTLSYVPGNGSVSLSWTAVDNAEKYAVCSFVGGKWRKFAEVEGTSYEVKGLKKGVNYKTAVLVYANGKWSSDFSNAIGVTPKSDFPVADVEVSGKRFKLSWSTVEGADRYGIGIYKDGEWELLAREDGDVNSVISPEFEDGTYRIAVFARVNGEWDMRNIDSRAFDVTIE</sequence>
<organism evidence="1 2">
    <name type="scientific">Ruminococcus albus (strain ATCC 27210 / DSM 20455 / JCM 14654 / NCDO 2250 / 7)</name>
    <dbReference type="NCBI Taxonomy" id="697329"/>
    <lineage>
        <taxon>Bacteria</taxon>
        <taxon>Bacillati</taxon>
        <taxon>Bacillota</taxon>
        <taxon>Clostridia</taxon>
        <taxon>Eubacteriales</taxon>
        <taxon>Oscillospiraceae</taxon>
        <taxon>Ruminococcus</taxon>
    </lineage>
</organism>
<dbReference type="Gene3D" id="2.160.20.110">
    <property type="match status" value="1"/>
</dbReference>
<dbReference type="AlphaFoldDB" id="E6UB85"/>
<dbReference type="KEGG" id="ral:Rumal_0909"/>
<dbReference type="STRING" id="697329.Rumal_0909"/>
<evidence type="ECO:0000313" key="1">
    <source>
        <dbReference type="EMBL" id="ADU21435.1"/>
    </source>
</evidence>
<dbReference type="eggNOG" id="COG2755">
    <property type="taxonomic scope" value="Bacteria"/>
</dbReference>
<evidence type="ECO:0000313" key="2">
    <source>
        <dbReference type="Proteomes" id="UP000006919"/>
    </source>
</evidence>
<dbReference type="Proteomes" id="UP000006919">
    <property type="component" value="Chromosome"/>
</dbReference>